<accession>A0ABU7CMH3</accession>
<feature type="region of interest" description="Disordered" evidence="3">
    <location>
        <begin position="1234"/>
        <end position="1256"/>
    </location>
</feature>
<evidence type="ECO:0000256" key="1">
    <source>
        <dbReference type="ARBA" id="ARBA00038443"/>
    </source>
</evidence>
<dbReference type="PANTHER" id="PTHR12436:SF3">
    <property type="entry name" value="GERMINAL-CENTER ASSOCIATED NUCLEAR PROTEIN"/>
    <property type="match status" value="1"/>
</dbReference>
<feature type="compositionally biased region" description="Polar residues" evidence="3">
    <location>
        <begin position="222"/>
        <end position="238"/>
    </location>
</feature>
<dbReference type="Gene3D" id="6.10.250.1340">
    <property type="match status" value="1"/>
</dbReference>
<reference evidence="5 6" key="1">
    <citation type="submission" date="2021-06" db="EMBL/GenBank/DDBJ databases">
        <authorList>
            <person name="Palmer J.M."/>
        </authorList>
    </citation>
    <scope>NUCLEOTIDE SEQUENCE [LARGE SCALE GENOMIC DNA]</scope>
    <source>
        <strain evidence="5 6">CL_MEX2019</strain>
        <tissue evidence="5">Muscle</tissue>
    </source>
</reference>
<dbReference type="InterPro" id="IPR034265">
    <property type="entry name" value="MCM3AP_RRM"/>
</dbReference>
<feature type="compositionally biased region" description="Polar residues" evidence="3">
    <location>
        <begin position="100"/>
        <end position="109"/>
    </location>
</feature>
<evidence type="ECO:0000259" key="4">
    <source>
        <dbReference type="PROSITE" id="PS50250"/>
    </source>
</evidence>
<feature type="region of interest" description="Disordered" evidence="3">
    <location>
        <begin position="1986"/>
        <end position="2015"/>
    </location>
</feature>
<organism evidence="5 6">
    <name type="scientific">Characodon lateralis</name>
    <dbReference type="NCBI Taxonomy" id="208331"/>
    <lineage>
        <taxon>Eukaryota</taxon>
        <taxon>Metazoa</taxon>
        <taxon>Chordata</taxon>
        <taxon>Craniata</taxon>
        <taxon>Vertebrata</taxon>
        <taxon>Euteleostomi</taxon>
        <taxon>Actinopterygii</taxon>
        <taxon>Neopterygii</taxon>
        <taxon>Teleostei</taxon>
        <taxon>Neoteleostei</taxon>
        <taxon>Acanthomorphata</taxon>
        <taxon>Ovalentaria</taxon>
        <taxon>Atherinomorphae</taxon>
        <taxon>Cyprinodontiformes</taxon>
        <taxon>Goodeidae</taxon>
        <taxon>Characodon</taxon>
    </lineage>
</organism>
<evidence type="ECO:0000313" key="5">
    <source>
        <dbReference type="EMBL" id="MED6264167.1"/>
    </source>
</evidence>
<dbReference type="CDD" id="cd12443">
    <property type="entry name" value="RRM_MCM3A_like"/>
    <property type="match status" value="1"/>
</dbReference>
<feature type="region of interest" description="Disordered" evidence="3">
    <location>
        <begin position="23"/>
        <end position="56"/>
    </location>
</feature>
<feature type="compositionally biased region" description="Polar residues" evidence="3">
    <location>
        <begin position="151"/>
        <end position="160"/>
    </location>
</feature>
<evidence type="ECO:0000256" key="2">
    <source>
        <dbReference type="SAM" id="Coils"/>
    </source>
</evidence>
<dbReference type="InterPro" id="IPR025574">
    <property type="entry name" value="Nucleoporin_FG_rpt"/>
</dbReference>
<dbReference type="Pfam" id="PF16766">
    <property type="entry name" value="CID_GANP"/>
    <property type="match status" value="1"/>
</dbReference>
<feature type="compositionally biased region" description="Polar residues" evidence="3">
    <location>
        <begin position="168"/>
        <end position="177"/>
    </location>
</feature>
<feature type="domain" description="PCI" evidence="4">
    <location>
        <begin position="961"/>
        <end position="1143"/>
    </location>
</feature>
<dbReference type="Pfam" id="PF16769">
    <property type="entry name" value="MCM3AP_GANP"/>
    <property type="match status" value="1"/>
</dbReference>
<evidence type="ECO:0000256" key="3">
    <source>
        <dbReference type="SAM" id="MobiDB-lite"/>
    </source>
</evidence>
<feature type="compositionally biased region" description="Low complexity" evidence="3">
    <location>
        <begin position="24"/>
        <end position="44"/>
    </location>
</feature>
<dbReference type="Gene3D" id="3.30.70.330">
    <property type="match status" value="1"/>
</dbReference>
<dbReference type="PROSITE" id="PS50250">
    <property type="entry name" value="PCI"/>
    <property type="match status" value="1"/>
</dbReference>
<feature type="region of interest" description="Disordered" evidence="3">
    <location>
        <begin position="543"/>
        <end position="592"/>
    </location>
</feature>
<dbReference type="InterPro" id="IPR000504">
    <property type="entry name" value="RRM_dom"/>
</dbReference>
<dbReference type="SUPFAM" id="SSF54928">
    <property type="entry name" value="RNA-binding domain, RBD"/>
    <property type="match status" value="1"/>
</dbReference>
<evidence type="ECO:0000313" key="6">
    <source>
        <dbReference type="Proteomes" id="UP001352852"/>
    </source>
</evidence>
<dbReference type="Pfam" id="PF00076">
    <property type="entry name" value="RRM_1"/>
    <property type="match status" value="1"/>
</dbReference>
<dbReference type="InterPro" id="IPR005062">
    <property type="entry name" value="SAC3/GANP/THP3_conserved"/>
</dbReference>
<protein>
    <recommendedName>
        <fullName evidence="4">PCI domain-containing protein</fullName>
    </recommendedName>
</protein>
<feature type="compositionally biased region" description="Low complexity" evidence="3">
    <location>
        <begin position="396"/>
        <end position="417"/>
    </location>
</feature>
<feature type="compositionally biased region" description="Polar residues" evidence="3">
    <location>
        <begin position="185"/>
        <end position="194"/>
    </location>
</feature>
<dbReference type="Gene3D" id="1.25.40.990">
    <property type="match status" value="1"/>
</dbReference>
<name>A0ABU7CMH3_9TELE</name>
<comment type="caution">
    <text evidence="5">The sequence shown here is derived from an EMBL/GenBank/DDBJ whole genome shotgun (WGS) entry which is preliminary data.</text>
</comment>
<dbReference type="InterPro" id="IPR031907">
    <property type="entry name" value="MCM3AP_GANP"/>
</dbReference>
<feature type="compositionally biased region" description="Low complexity" evidence="3">
    <location>
        <begin position="331"/>
        <end position="347"/>
    </location>
</feature>
<keyword evidence="2" id="KW-0175">Coiled coil</keyword>
<sequence>MNPFGSPQGGAFQAPSTSVKPSLFQVFGQQNSSGSQGQSLGFLQPSAFGQPSAVHQPAALSGSIFGQPSVVSQPVPQGGSMFGQASAANQPGAQGGSIFGQPSTMNQPAAQGGSIFGQPSTMNQPAAQGSSIFGQPSTVNQPAAQGGSIFGQPSTMNQPAAQGGSIFGQPSTMNQPAAQGGSIFGQPSTMNQPAAQGGSIFGEPAQAQLSMSQVPAFGQPSPGMNSSTSAFGVNQTPAFGQPLAFGQPSVLGKPPPAFGSPHTATSSTSSNPGQSSFGQSASSTVFSAAQNVNQSKGFGQPEFSFKPPNEAVFKPIFSGSPEPANNQIPITSSSSFGGSSSSSTGFSQLAGLKTGPLGFSFTQPAAAASVSKPTAANSNSASSSLRFSFTKPTAPPGSSSTGPSTEPTTPSSFSFTADSLQARPTLFSSTVGFSHPPAFGDINPKAESGSDDKESSLKTQDTNVFGRLSKATKRKDDPAVSSSGLEKPAVEENAPADVYSPKPPAKRQLMKSRGLAGGLFGRALSGIRRGQVNPVRREAMETLRPALNLEEPEEPRGDDRSATPPTAQTLTRDVVEKSKDASIPLTSEAEALTPVRHGARRDSLDSLSGASPSDFTTIMCRNVPPNLNKKDVIERHFARFGKVCKIFCRPNKQLTIVHFDDHASAAKAKRRGKVLHGQELLLLWQKKKQSPGDKDSRPPGQPAESAGETPSVEESKAGPSPLKWTPRMPPTLGSHLTFRQSSPVRRPSPVKLLQFDSEPQKENITESQGSERLVPSTIVHLIGQVAETTEDKYRLLEQRDKVLRQGRPKRTDLDLSKVFVGTCPDMCPEKERYMRETRNQLSVFEVIPNTEMVDHAAAIKEYSRSSADQEEPLPHELRPLQVLSMTMDYLVTQIMDQGLDNHRDWYDFVWNRTRGIRKDITQQRLCCPHTVSLIEKCTRFHVHCAHHLCEERLSSFDAKINNENMTKCLQSLKEMYEDLATQQTFCPREAEFRQYNVLLKLNDGDILREVQQFRDEVRKSPEVKFAVQAFAAVSSNNFVRFFKLVKGASYLSSCLLHRYFNQVRSKALKALNMAHTVGPRSTPFPVDDIVRMLMFRSAAEATDFILQYGLNVNDGMVDLSRTAFQEPELSLSLKRSEVILAKKTTLIGQVVNGGPLPNPPQHIPVCSFDSQNKYRGDGPLAEPGFSYAKVETVEATSWPHVEVPSQFVPIKAPDAPAVASETGESYHPAAQLFQPIPQPEPVKPPSPPPKPQPVYSEEEVMAEVESVIEEVVEAGVRAVADAGASYARAALMESSVQVEVLVAEVLEQMLKELSASEIKLEQERVAEEKRILEEARRRQEHEALLAQFSCSLCTEIIHEVVDEAMKETAASEIQEALNEKAERFANCTEQICCSLLDETLTSNIAQLAEDVLEDELERIHKFIKRWRDVVAIRRQLKRQMRSFPAAPCCVDPRFKLRALAPSAPAPPSMADLARGLVNLGNGGVLAVSSTRLLKMRQGAIHQMRVHSFYQQLLEETAWKPLDLPALAMENIPNLTDRIFWKALLLLPSDHEREASLADRVLSDWLMVKLGGDAESEEQTDGSLKTLCVSDSLQESGQRTYKVHVTVKASRGPLTEAVLSGAEECCELHGTRAIIMLLPALADMELGQEDQDVPLLSALLQLKQLQQINSWNCPLPLVVLVPWHRGAADARRLEEALLLHTLLEEELISDYMLVFIPDSTSDLQGSKQLTQAIRWLLGRSPPPPPLSCQTLVQLIEASLSQEFCPRVYSNRQNRAAARLPGQDAAPVVQLYNAILAHVARGVSSQDLCALSWPPAEFSRPETREFVPHLGWNSAQQLSWLREVILSLLLPEWEEIPAADSWSDLRSFIFRYAAEIPTSRHSQPLLMSRLENLLEKVRLKAQRTQPPISTTTAENIDLEVQSVCAAYRQVPLDDVVLIFIDHKLKDWQPSGPPPCQDAVTEDGEILVYFPTGSLDGFKPPAEWTQAVEKTHREKQQQERDGATQAPCAPPPAPSLEGKLVNSWVEAPKGPMLHLDITHTPTAEELLAHRVLQSLEEEKAESKRSLEQLQRWLDGDPLDHLSTPLFIPSSTLLSSPTTRKVAPSGRTKGSAATTQKPELDERVDGPSWSKPPPVPLARRMKDLERQIVAGREEELACRLKLSGLLSIVDD</sequence>
<dbReference type="Pfam" id="PF13634">
    <property type="entry name" value="Nucleoporin_FG"/>
    <property type="match status" value="1"/>
</dbReference>
<dbReference type="InterPro" id="IPR012677">
    <property type="entry name" value="Nucleotide-bd_a/b_plait_sf"/>
</dbReference>
<dbReference type="Proteomes" id="UP001352852">
    <property type="component" value="Unassembled WGS sequence"/>
</dbReference>
<dbReference type="EMBL" id="JAHUTJ010000823">
    <property type="protein sequence ID" value="MED6264167.1"/>
    <property type="molecule type" value="Genomic_DNA"/>
</dbReference>
<comment type="similarity">
    <text evidence="1">Belongs to the SAC3 family.</text>
</comment>
<dbReference type="PANTHER" id="PTHR12436">
    <property type="entry name" value="80 KDA MCM3-ASSOCIATED PROTEIN"/>
    <property type="match status" value="1"/>
</dbReference>
<feature type="compositionally biased region" description="Pro residues" evidence="3">
    <location>
        <begin position="1236"/>
        <end position="1252"/>
    </location>
</feature>
<feature type="region of interest" description="Disordered" evidence="3">
    <location>
        <begin position="218"/>
        <end position="348"/>
    </location>
</feature>
<feature type="compositionally biased region" description="Basic and acidic residues" evidence="3">
    <location>
        <begin position="1986"/>
        <end position="1999"/>
    </location>
</feature>
<feature type="region of interest" description="Disordered" evidence="3">
    <location>
        <begin position="2089"/>
        <end position="2134"/>
    </location>
</feature>
<proteinExistence type="inferred from homology"/>
<feature type="region of interest" description="Disordered" evidence="3">
    <location>
        <begin position="366"/>
        <end position="509"/>
    </location>
</feature>
<dbReference type="InterPro" id="IPR031910">
    <property type="entry name" value="GANP_CID_dom"/>
</dbReference>
<feature type="compositionally biased region" description="Low complexity" evidence="3">
    <location>
        <begin position="366"/>
        <end position="384"/>
    </location>
</feature>
<feature type="region of interest" description="Disordered" evidence="3">
    <location>
        <begin position="684"/>
        <end position="745"/>
    </location>
</feature>
<dbReference type="Pfam" id="PF03399">
    <property type="entry name" value="SAC3_GANP"/>
    <property type="match status" value="1"/>
</dbReference>
<feature type="compositionally biased region" description="Polar residues" evidence="3">
    <location>
        <begin position="277"/>
        <end position="297"/>
    </location>
</feature>
<feature type="region of interest" description="Disordered" evidence="3">
    <location>
        <begin position="85"/>
        <end position="200"/>
    </location>
</feature>
<feature type="coiled-coil region" evidence="2">
    <location>
        <begin position="1303"/>
        <end position="1342"/>
    </location>
</feature>
<dbReference type="InterPro" id="IPR035979">
    <property type="entry name" value="RBD_domain_sf"/>
</dbReference>
<keyword evidence="6" id="KW-1185">Reference proteome</keyword>
<dbReference type="SMART" id="SM00360">
    <property type="entry name" value="RRM"/>
    <property type="match status" value="1"/>
</dbReference>
<dbReference type="InterPro" id="IPR045107">
    <property type="entry name" value="SAC3/GANP/THP3"/>
</dbReference>
<feature type="compositionally biased region" description="Polar residues" evidence="3">
    <location>
        <begin position="117"/>
        <end position="143"/>
    </location>
</feature>
<dbReference type="InterPro" id="IPR000717">
    <property type="entry name" value="PCI_dom"/>
</dbReference>
<feature type="compositionally biased region" description="Low complexity" evidence="3">
    <location>
        <begin position="266"/>
        <end position="276"/>
    </location>
</feature>
<gene>
    <name evidence="5" type="ORF">CHARACLAT_012044</name>
</gene>